<protein>
    <submittedName>
        <fullName evidence="1">Uncharacterized protein</fullName>
    </submittedName>
</protein>
<dbReference type="KEGG" id="ria:C7V51_03305"/>
<dbReference type="AlphaFoldDB" id="A0AAD1ELG9"/>
<dbReference type="Proteomes" id="UP000283946">
    <property type="component" value="Chromosome"/>
</dbReference>
<dbReference type="RefSeq" id="WP_104354207.1">
    <property type="nucleotide sequence ID" value="NZ_CP028130.1"/>
</dbReference>
<accession>A0AAD1ELG9</accession>
<evidence type="ECO:0000313" key="2">
    <source>
        <dbReference type="Proteomes" id="UP000283946"/>
    </source>
</evidence>
<evidence type="ECO:0000313" key="1">
    <source>
        <dbReference type="EMBL" id="AZZ55021.1"/>
    </source>
</evidence>
<sequence length="108" mass="11545">MLFAVARMLGQDAVLQAVGVAEAIGRPHLEIVLALNNLGPKHLMVEDAGTYDGRDNYVTGIRPEGLEAVGQWPSSAVAAERVIAALDALVDNAPEDSMKRKRLLAARK</sequence>
<name>A0AAD1ELG9_9MICO</name>
<organism evidence="1 2">
    <name type="scientific">Rathayibacter iranicus</name>
    <dbReference type="NCBI Taxonomy" id="59737"/>
    <lineage>
        <taxon>Bacteria</taxon>
        <taxon>Bacillati</taxon>
        <taxon>Actinomycetota</taxon>
        <taxon>Actinomycetes</taxon>
        <taxon>Micrococcales</taxon>
        <taxon>Microbacteriaceae</taxon>
        <taxon>Rathayibacter</taxon>
    </lineage>
</organism>
<proteinExistence type="predicted"/>
<reference evidence="1 2" key="1">
    <citation type="submission" date="2018-03" db="EMBL/GenBank/DDBJ databases">
        <title>Bacteriophage NCPPB3778 and a type I-E CRISPR drive the evolution of the US Biological Select Agent, Rathayibacter toxicus.</title>
        <authorList>
            <person name="Davis E.W.II."/>
            <person name="Tabima J.F."/>
            <person name="Weisberg A.J."/>
            <person name="Dantas Lopes L."/>
            <person name="Wiseman M.S."/>
            <person name="Wiseman M.S."/>
            <person name="Pupko T."/>
            <person name="Belcher M.S."/>
            <person name="Sechler A.J."/>
            <person name="Tancos M.A."/>
            <person name="Schroeder B.K."/>
            <person name="Murray T.D."/>
            <person name="Luster D.G."/>
            <person name="Schneider W.L."/>
            <person name="Rogers E."/>
            <person name="Andreote F.D."/>
            <person name="Grunwald N.J."/>
            <person name="Putnam M.L."/>
            <person name="Chang J.H."/>
        </authorList>
    </citation>
    <scope>NUCLEOTIDE SEQUENCE [LARGE SCALE GENOMIC DNA]</scope>
    <source>
        <strain evidence="1 2">NCCPB 2253</strain>
    </source>
</reference>
<gene>
    <name evidence="1" type="ORF">C7V51_03305</name>
</gene>
<dbReference type="EMBL" id="CP028130">
    <property type="protein sequence ID" value="AZZ55021.1"/>
    <property type="molecule type" value="Genomic_DNA"/>
</dbReference>